<keyword evidence="3" id="KW-1185">Reference proteome</keyword>
<gene>
    <name evidence="2" type="ORF">A4H34_10395</name>
</gene>
<dbReference type="InterPro" id="IPR029039">
    <property type="entry name" value="Flavoprotein-like_sf"/>
</dbReference>
<comment type="caution">
    <text evidence="2">The sequence shown here is derived from an EMBL/GenBank/DDBJ whole genome shotgun (WGS) entry which is preliminary data.</text>
</comment>
<dbReference type="Proteomes" id="UP000078368">
    <property type="component" value="Unassembled WGS sequence"/>
</dbReference>
<dbReference type="GO" id="GO:0006783">
    <property type="term" value="P:heme biosynthetic process"/>
    <property type="evidence" value="ECO:0007669"/>
    <property type="project" value="TreeGrafter"/>
</dbReference>
<sequence>MSIAVVYNTVTGFSRTYAEWIAQDLEADLLSWDEAKGMNLAAYRLVVYGAGVRMSAVRGFKDFRRKIKRDGLYGTGRVIVFATGGTPVHPDRDWRSPAATLTKEELARGTFPFFYFEGGIAYDGLNWPEKTLLKIFSKRVQRHRHRGEWAEAVANGIVEGYDHTDRKAVTPLVEEARRILASEQACG</sequence>
<accession>A0A179B1U2</accession>
<dbReference type="GO" id="GO:0010181">
    <property type="term" value="F:FMN binding"/>
    <property type="evidence" value="ECO:0007669"/>
    <property type="project" value="InterPro"/>
</dbReference>
<evidence type="ECO:0000259" key="1">
    <source>
        <dbReference type="PROSITE" id="PS50902"/>
    </source>
</evidence>
<dbReference type="InterPro" id="IPR008254">
    <property type="entry name" value="Flavodoxin/NO_synth"/>
</dbReference>
<dbReference type="SUPFAM" id="SSF52218">
    <property type="entry name" value="Flavoproteins"/>
    <property type="match status" value="1"/>
</dbReference>
<protein>
    <recommendedName>
        <fullName evidence="1">Flavodoxin-like domain-containing protein</fullName>
    </recommendedName>
</protein>
<dbReference type="RefSeq" id="WP_009200027.1">
    <property type="nucleotide sequence ID" value="NZ_LVZK01000003.1"/>
</dbReference>
<dbReference type="PROSITE" id="PS50902">
    <property type="entry name" value="FLAVODOXIN_LIKE"/>
    <property type="match status" value="1"/>
</dbReference>
<dbReference type="EMBL" id="LVZK01000003">
    <property type="protein sequence ID" value="OAP85470.1"/>
    <property type="molecule type" value="Genomic_DNA"/>
</dbReference>
<dbReference type="STRING" id="1823756.A4H34_10395"/>
<dbReference type="PANTHER" id="PTHR38030">
    <property type="entry name" value="PROTOPORPHYRINOGEN IX DEHYDROGENASE [MENAQUINONE]"/>
    <property type="match status" value="1"/>
</dbReference>
<feature type="domain" description="Flavodoxin-like" evidence="1">
    <location>
        <begin position="3"/>
        <end position="154"/>
    </location>
</feature>
<proteinExistence type="predicted"/>
<dbReference type="InterPro" id="IPR026816">
    <property type="entry name" value="Flavodoxin_dom"/>
</dbReference>
<evidence type="ECO:0000313" key="2">
    <source>
        <dbReference type="EMBL" id="OAP85470.1"/>
    </source>
</evidence>
<name>A0A179B1U2_9ACTO</name>
<reference evidence="2 3" key="1">
    <citation type="submission" date="2016-04" db="EMBL/GenBank/DDBJ databases">
        <title>Peptidophaga gingivicola gen. nov., sp. nov., isolated from human subgingival plaque.</title>
        <authorList>
            <person name="Beall C.J."/>
            <person name="Mokrzan E.M."/>
            <person name="Griffen A.L."/>
            <person name="Leys E.J."/>
        </authorList>
    </citation>
    <scope>NUCLEOTIDE SEQUENCE [LARGE SCALE GENOMIC DNA]</scope>
    <source>
        <strain evidence="2 3">BA112</strain>
    </source>
</reference>
<dbReference type="InterPro" id="IPR052200">
    <property type="entry name" value="Protoporphyrinogen_IX_DH"/>
</dbReference>
<organism evidence="2 3">
    <name type="scientific">Peptidiphaga gingivicola</name>
    <dbReference type="NCBI Taxonomy" id="2741497"/>
    <lineage>
        <taxon>Bacteria</taxon>
        <taxon>Bacillati</taxon>
        <taxon>Actinomycetota</taxon>
        <taxon>Actinomycetes</taxon>
        <taxon>Actinomycetales</taxon>
        <taxon>Actinomycetaceae</taxon>
        <taxon>Peptidiphaga</taxon>
    </lineage>
</organism>
<dbReference type="GO" id="GO:0070819">
    <property type="term" value="F:menaquinone-dependent protoporphyrinogen oxidase activity"/>
    <property type="evidence" value="ECO:0007669"/>
    <property type="project" value="TreeGrafter"/>
</dbReference>
<evidence type="ECO:0000313" key="3">
    <source>
        <dbReference type="Proteomes" id="UP000078368"/>
    </source>
</evidence>
<dbReference type="PANTHER" id="PTHR38030:SF2">
    <property type="entry name" value="PROTOPORPHYRINOGEN IX DEHYDROGENASE [QUINONE]"/>
    <property type="match status" value="1"/>
</dbReference>
<dbReference type="OrthoDB" id="3253043at2"/>
<dbReference type="Gene3D" id="3.40.50.360">
    <property type="match status" value="1"/>
</dbReference>
<dbReference type="AlphaFoldDB" id="A0A179B1U2"/>
<dbReference type="Pfam" id="PF12724">
    <property type="entry name" value="Flavodoxin_5"/>
    <property type="match status" value="1"/>
</dbReference>